<proteinExistence type="predicted"/>
<protein>
    <recommendedName>
        <fullName evidence="3">Reverse transcriptase domain-containing protein</fullName>
    </recommendedName>
</protein>
<dbReference type="EMBL" id="JANPWB010000012">
    <property type="protein sequence ID" value="KAJ1115935.1"/>
    <property type="molecule type" value="Genomic_DNA"/>
</dbReference>
<keyword evidence="2" id="KW-1185">Reference proteome</keyword>
<reference evidence="1" key="1">
    <citation type="journal article" date="2022" name="bioRxiv">
        <title>Sequencing and chromosome-scale assembly of the giantPleurodeles waltlgenome.</title>
        <authorList>
            <person name="Brown T."/>
            <person name="Elewa A."/>
            <person name="Iarovenko S."/>
            <person name="Subramanian E."/>
            <person name="Araus A.J."/>
            <person name="Petzold A."/>
            <person name="Susuki M."/>
            <person name="Suzuki K.-i.T."/>
            <person name="Hayashi T."/>
            <person name="Toyoda A."/>
            <person name="Oliveira C."/>
            <person name="Osipova E."/>
            <person name="Leigh N.D."/>
            <person name="Simon A."/>
            <person name="Yun M.H."/>
        </authorList>
    </citation>
    <scope>NUCLEOTIDE SEQUENCE</scope>
    <source>
        <strain evidence="1">20211129_DDA</strain>
        <tissue evidence="1">Liver</tissue>
    </source>
</reference>
<dbReference type="Proteomes" id="UP001066276">
    <property type="component" value="Chromosome 8"/>
</dbReference>
<name>A0AAV7NIP1_PLEWA</name>
<dbReference type="PANTHER" id="PTHR19446">
    <property type="entry name" value="REVERSE TRANSCRIPTASES"/>
    <property type="match status" value="1"/>
</dbReference>
<comment type="caution">
    <text evidence="1">The sequence shown here is derived from an EMBL/GenBank/DDBJ whole genome shotgun (WGS) entry which is preliminary data.</text>
</comment>
<gene>
    <name evidence="1" type="ORF">NDU88_004155</name>
</gene>
<evidence type="ECO:0000313" key="1">
    <source>
        <dbReference type="EMBL" id="KAJ1115935.1"/>
    </source>
</evidence>
<evidence type="ECO:0000313" key="2">
    <source>
        <dbReference type="Proteomes" id="UP001066276"/>
    </source>
</evidence>
<sequence>MRKALLGTLLKPVQTPYQCLSYRPLLLLNFAMKMYAKTKPTDWLRCCQWWWHQKSGFIPGRSLTLSLCTLFGAMQHIDPAVWAAAVFLDAGKEFDLVEWGFMFATLRNIGVGDILQIVTVLFTQRTARIRVNDIVTTPTDITRGAR</sequence>
<evidence type="ECO:0008006" key="3">
    <source>
        <dbReference type="Google" id="ProtNLM"/>
    </source>
</evidence>
<dbReference type="AlphaFoldDB" id="A0AAV7NIP1"/>
<organism evidence="1 2">
    <name type="scientific">Pleurodeles waltl</name>
    <name type="common">Iberian ribbed newt</name>
    <dbReference type="NCBI Taxonomy" id="8319"/>
    <lineage>
        <taxon>Eukaryota</taxon>
        <taxon>Metazoa</taxon>
        <taxon>Chordata</taxon>
        <taxon>Craniata</taxon>
        <taxon>Vertebrata</taxon>
        <taxon>Euteleostomi</taxon>
        <taxon>Amphibia</taxon>
        <taxon>Batrachia</taxon>
        <taxon>Caudata</taxon>
        <taxon>Salamandroidea</taxon>
        <taxon>Salamandridae</taxon>
        <taxon>Pleurodelinae</taxon>
        <taxon>Pleurodeles</taxon>
    </lineage>
</organism>
<accession>A0AAV7NIP1</accession>